<dbReference type="InterPro" id="IPR010622">
    <property type="entry name" value="FAST_Leu-rich"/>
</dbReference>
<gene>
    <name evidence="5" type="primary">LOC105899364</name>
</gene>
<dbReference type="InterPro" id="IPR050870">
    <property type="entry name" value="FAST_kinase"/>
</dbReference>
<dbReference type="AlphaFoldDB" id="A0A6P3VW62"/>
<keyword evidence="2" id="KW-0496">Mitochondrion</keyword>
<dbReference type="Pfam" id="PF06743">
    <property type="entry name" value="FAST_1"/>
    <property type="match status" value="1"/>
</dbReference>
<dbReference type="KEGG" id="char:105899364"/>
<dbReference type="GO" id="GO:0000963">
    <property type="term" value="P:mitochondrial RNA processing"/>
    <property type="evidence" value="ECO:0007669"/>
    <property type="project" value="TreeGrafter"/>
</dbReference>
<protein>
    <submittedName>
        <fullName evidence="5">FAST kinase domain-containing protein 3, mitochondrial-like</fullName>
    </submittedName>
</protein>
<dbReference type="GO" id="GO:0044528">
    <property type="term" value="P:regulation of mitochondrial mRNA stability"/>
    <property type="evidence" value="ECO:0007669"/>
    <property type="project" value="InterPro"/>
</dbReference>
<dbReference type="GO" id="GO:0005759">
    <property type="term" value="C:mitochondrial matrix"/>
    <property type="evidence" value="ECO:0007669"/>
    <property type="project" value="TreeGrafter"/>
</dbReference>
<dbReference type="Pfam" id="PF08373">
    <property type="entry name" value="RAP"/>
    <property type="match status" value="1"/>
</dbReference>
<evidence type="ECO:0000256" key="2">
    <source>
        <dbReference type="ARBA" id="ARBA00023128"/>
    </source>
</evidence>
<dbReference type="GO" id="GO:0035770">
    <property type="term" value="C:ribonucleoprotein granule"/>
    <property type="evidence" value="ECO:0007669"/>
    <property type="project" value="TreeGrafter"/>
</dbReference>
<reference evidence="5" key="1">
    <citation type="submission" date="2025-08" db="UniProtKB">
        <authorList>
            <consortium name="RefSeq"/>
        </authorList>
    </citation>
    <scope>IDENTIFICATION</scope>
</reference>
<organism evidence="4 5">
    <name type="scientific">Clupea harengus</name>
    <name type="common">Atlantic herring</name>
    <dbReference type="NCBI Taxonomy" id="7950"/>
    <lineage>
        <taxon>Eukaryota</taxon>
        <taxon>Metazoa</taxon>
        <taxon>Chordata</taxon>
        <taxon>Craniata</taxon>
        <taxon>Vertebrata</taxon>
        <taxon>Euteleostomi</taxon>
        <taxon>Actinopterygii</taxon>
        <taxon>Neopterygii</taxon>
        <taxon>Teleostei</taxon>
        <taxon>Clupei</taxon>
        <taxon>Clupeiformes</taxon>
        <taxon>Clupeoidei</taxon>
        <taxon>Clupeidae</taxon>
        <taxon>Clupea</taxon>
    </lineage>
</organism>
<dbReference type="PANTHER" id="PTHR21228:SF9">
    <property type="entry name" value="FAST KINASE DOMAIN-CONTAINING PROTEIN 3, MITOCHONDRIAL"/>
    <property type="match status" value="1"/>
</dbReference>
<dbReference type="GO" id="GO:0003723">
    <property type="term" value="F:RNA binding"/>
    <property type="evidence" value="ECO:0007669"/>
    <property type="project" value="TreeGrafter"/>
</dbReference>
<evidence type="ECO:0000259" key="3">
    <source>
        <dbReference type="PROSITE" id="PS51286"/>
    </source>
</evidence>
<dbReference type="InterPro" id="IPR013579">
    <property type="entry name" value="FAST_2"/>
</dbReference>
<dbReference type="RefSeq" id="XP_012681989.2">
    <property type="nucleotide sequence ID" value="XM_012826535.3"/>
</dbReference>
<dbReference type="Proteomes" id="UP000515152">
    <property type="component" value="Chromosome 2"/>
</dbReference>
<dbReference type="SMART" id="SM00952">
    <property type="entry name" value="RAP"/>
    <property type="match status" value="1"/>
</dbReference>
<dbReference type="OrthoDB" id="9985850at2759"/>
<keyword evidence="4" id="KW-1185">Reference proteome</keyword>
<dbReference type="GeneID" id="105899364"/>
<sequence>MNSVAYISSSVRTVGQLTSNSACRRLMHISEPYTLGKKHTQLTQVSCMKQHCITRECNIHITHGRCAQALQLSNVSEEKDHLDFINQIQRYRTQSKTLPANEAYLSHTPENGRAQTLQSFSESEMWNIVKNTPNGVSISGLANLMGICDKIGMDPDSPTGLISKLKQECLRKLNEEDVDITNLCLLGEVAYNLEGASDLFSEVLKSIHTRVDVDLTPLEASHLYTFFALIANQHMNPDLMTRLNRCTERLAPRLPPTAISNILHSLSVLQEGQSVMLIQRLIQRSTLFMESFSDAELTGILRALAELSQHNTQFLYCLEQQLPNRIKECDPELISAVMEYCLHARWCSGAVFEAVAERFVQNAETYSTPQIAHQIVAMGRLNYLPHCANEMFKKLESILTSRFSQFQPRTLLNMLHSCIHLERFPLNFVSKVFSPYFLQRLEVPGQGLGKNVLAQLTQLNMCTSLECTFYQGPKLPYHYHVKKFSSVDHFFESPLDSYLFRRVYGPLCKVLGGRKYFSTKVFTQNGYTVDVEICVDEEGLILPLTQWDQTHNRIALCLDGPDRFCKNTHHLLGQEVTKRRHLQRLGYEVVQIPYFEYETLQTQSQRACYLHQRIGRSVFK</sequence>
<feature type="domain" description="RAP" evidence="3">
    <location>
        <begin position="554"/>
        <end position="612"/>
    </location>
</feature>
<dbReference type="PANTHER" id="PTHR21228">
    <property type="entry name" value="FAST LEU-RICH DOMAIN-CONTAINING"/>
    <property type="match status" value="1"/>
</dbReference>
<evidence type="ECO:0000313" key="5">
    <source>
        <dbReference type="RefSeq" id="XP_012681989.2"/>
    </source>
</evidence>
<accession>A0A6P3VW62</accession>
<comment type="subcellular location">
    <subcellularLocation>
        <location evidence="1">Mitochondrion</location>
    </subcellularLocation>
</comment>
<proteinExistence type="predicted"/>
<dbReference type="InterPro" id="IPR013584">
    <property type="entry name" value="RAP"/>
</dbReference>
<evidence type="ECO:0000313" key="4">
    <source>
        <dbReference type="Proteomes" id="UP000515152"/>
    </source>
</evidence>
<dbReference type="Pfam" id="PF08368">
    <property type="entry name" value="FAST_2"/>
    <property type="match status" value="1"/>
</dbReference>
<dbReference type="PROSITE" id="PS51286">
    <property type="entry name" value="RAP"/>
    <property type="match status" value="1"/>
</dbReference>
<evidence type="ECO:0000256" key="1">
    <source>
        <dbReference type="ARBA" id="ARBA00004173"/>
    </source>
</evidence>
<name>A0A6P3VW62_CLUHA</name>